<reference evidence="1 2" key="1">
    <citation type="submission" date="2020-05" db="EMBL/GenBank/DDBJ databases">
        <title>Bremerella alba sp. nov., a novel planctomycete isolated from the surface of the macroalga Fucus spiralis.</title>
        <authorList>
            <person name="Godinho O."/>
            <person name="Botelho R."/>
            <person name="Albuquerque L."/>
            <person name="Wiegand S."/>
            <person name="Da Costa M.S."/>
            <person name="Lobo-Da-Cunha A."/>
            <person name="Jogler C."/>
            <person name="Lage O.M."/>
        </authorList>
    </citation>
    <scope>NUCLEOTIDE SEQUENCE [LARGE SCALE GENOMIC DNA]</scope>
    <source>
        <strain evidence="1 2">FF15</strain>
    </source>
</reference>
<evidence type="ECO:0000313" key="1">
    <source>
        <dbReference type="EMBL" id="MBA2113265.1"/>
    </source>
</evidence>
<dbReference type="Gene3D" id="3.80.10.10">
    <property type="entry name" value="Ribonuclease Inhibitor"/>
    <property type="match status" value="1"/>
</dbReference>
<dbReference type="RefSeq" id="WP_207394757.1">
    <property type="nucleotide sequence ID" value="NZ_JABRWO010000001.1"/>
</dbReference>
<comment type="caution">
    <text evidence="1">The sequence shown here is derived from an EMBL/GenBank/DDBJ whole genome shotgun (WGS) entry which is preliminary data.</text>
</comment>
<keyword evidence="2" id="KW-1185">Reference proteome</keyword>
<sequence length="268" mass="31151">MNETSSAGTQTKEKPKRWRLRWSMRAFFIAITLLCLVFGLVGQRLYVGLVHADVGEQLTLQAEKTPIRYGFPSPDKVIIGWTIPHQPVGRIHFTNDNTLPTWMKWTNSDILFRRLDRVAILVGIPNDELEITFQQVHRLERIRRMTIQSFLTAEQAQRYLSRLKIRDLYLRIERGENKPLPFLRDLGVEVLEIHNFPEAAVDDLPLSLKQLDIGGADISDRSLSKFVRLKTLETLDLRHVHPAASEKGIEELRRQMPWCEILWKPRPS</sequence>
<proteinExistence type="predicted"/>
<dbReference type="AlphaFoldDB" id="A0A7V8V1L8"/>
<dbReference type="Proteomes" id="UP000551616">
    <property type="component" value="Unassembled WGS sequence"/>
</dbReference>
<dbReference type="InterPro" id="IPR032675">
    <property type="entry name" value="LRR_dom_sf"/>
</dbReference>
<accession>A0A7V8V1L8</accession>
<gene>
    <name evidence="1" type="ORF">HOV93_04140</name>
</gene>
<organism evidence="1 2">
    <name type="scientific">Bremerella alba</name>
    <dbReference type="NCBI Taxonomy" id="980252"/>
    <lineage>
        <taxon>Bacteria</taxon>
        <taxon>Pseudomonadati</taxon>
        <taxon>Planctomycetota</taxon>
        <taxon>Planctomycetia</taxon>
        <taxon>Pirellulales</taxon>
        <taxon>Pirellulaceae</taxon>
        <taxon>Bremerella</taxon>
    </lineage>
</organism>
<name>A0A7V8V1L8_9BACT</name>
<evidence type="ECO:0008006" key="3">
    <source>
        <dbReference type="Google" id="ProtNLM"/>
    </source>
</evidence>
<protein>
    <recommendedName>
        <fullName evidence="3">Leucine Rich repeats (2 copies)</fullName>
    </recommendedName>
</protein>
<evidence type="ECO:0000313" key="2">
    <source>
        <dbReference type="Proteomes" id="UP000551616"/>
    </source>
</evidence>
<dbReference type="EMBL" id="JABRWO010000001">
    <property type="protein sequence ID" value="MBA2113265.1"/>
    <property type="molecule type" value="Genomic_DNA"/>
</dbReference>